<evidence type="ECO:0000313" key="1">
    <source>
        <dbReference type="EMBL" id="GAF24793.1"/>
    </source>
</evidence>
<dbReference type="Proteomes" id="UP000063718">
    <property type="component" value="Unassembled WGS sequence"/>
</dbReference>
<name>A0A0S6UBB5_NEOTH</name>
<dbReference type="EMBL" id="DF238840">
    <property type="protein sequence ID" value="GAF24793.1"/>
    <property type="molecule type" value="Genomic_DNA"/>
</dbReference>
<keyword evidence="1" id="KW-0808">Transferase</keyword>
<sequence>MNLQRERTGVMPKLTAMMIVRNEADRYLERCLKSLSVYADEIVILDDASTDATPELCASFPAVKLYRRETSLFLIDESRLRRELWDYTVATNPEWILALDADELLEERAAREIPYLLRQDLFPAVGFRLFDCWGGEEYYRVDGLWSPWLRGFSIYLVKYQLNLPAAWPEQAFHCGRLPLAYRRLPYLESDLRIKHLGWANPAEIRWKYKRAVGRDPTFKYQPREHYESILWPPEKIQLEKWR</sequence>
<dbReference type="SUPFAM" id="SSF53448">
    <property type="entry name" value="Nucleotide-diphospho-sugar transferases"/>
    <property type="match status" value="1"/>
</dbReference>
<gene>
    <name evidence="1" type="ORF">MTY_0121</name>
</gene>
<dbReference type="Gene3D" id="3.90.550.10">
    <property type="entry name" value="Spore Coat Polysaccharide Biosynthesis Protein SpsA, Chain A"/>
    <property type="match status" value="1"/>
</dbReference>
<reference evidence="1" key="1">
    <citation type="journal article" date="2014" name="Gene">
        <title>Genome-guided analysis of transformation efficiency and carbon dioxide assimilation by Moorella thermoacetica Y72.</title>
        <authorList>
            <person name="Tsukahara K."/>
            <person name="Kita A."/>
            <person name="Nakashimada Y."/>
            <person name="Hoshino T."/>
            <person name="Murakami K."/>
        </authorList>
    </citation>
    <scope>NUCLEOTIDE SEQUENCE [LARGE SCALE GENOMIC DNA]</scope>
    <source>
        <strain evidence="1">Y72</strain>
    </source>
</reference>
<accession>A0A0S6UBB5</accession>
<proteinExistence type="predicted"/>
<dbReference type="Pfam" id="PF13704">
    <property type="entry name" value="Glyco_tranf_2_4"/>
    <property type="match status" value="1"/>
</dbReference>
<dbReference type="PANTHER" id="PTHR43630">
    <property type="entry name" value="POLY-BETA-1,6-N-ACETYL-D-GLUCOSAMINE SYNTHASE"/>
    <property type="match status" value="1"/>
</dbReference>
<dbReference type="AlphaFoldDB" id="A0A0S6UBB5"/>
<protein>
    <submittedName>
        <fullName evidence="1">Glycosyltransferases</fullName>
    </submittedName>
</protein>
<dbReference type="PANTHER" id="PTHR43630:SF2">
    <property type="entry name" value="GLYCOSYLTRANSFERASE"/>
    <property type="match status" value="1"/>
</dbReference>
<dbReference type="InterPro" id="IPR029044">
    <property type="entry name" value="Nucleotide-diphossugar_trans"/>
</dbReference>
<organism evidence="1">
    <name type="scientific">Moorella thermoacetica Y72</name>
    <dbReference type="NCBI Taxonomy" id="1325331"/>
    <lineage>
        <taxon>Bacteria</taxon>
        <taxon>Bacillati</taxon>
        <taxon>Bacillota</taxon>
        <taxon>Clostridia</taxon>
        <taxon>Neomoorellales</taxon>
        <taxon>Neomoorellaceae</taxon>
        <taxon>Neomoorella</taxon>
    </lineage>
</organism>
<dbReference type="GO" id="GO:0016740">
    <property type="term" value="F:transferase activity"/>
    <property type="evidence" value="ECO:0007669"/>
    <property type="project" value="UniProtKB-KW"/>
</dbReference>